<dbReference type="RefSeq" id="WP_146169817.1">
    <property type="nucleotide sequence ID" value="NZ_QBKT01000006.1"/>
</dbReference>
<sequence length="142" mass="16369">MKKILFLALIMSLMVFNSCSVEDNVSDIQFQFEFIPIDSVEIPTTFNYGDTHTISVTYKRPSTCHTFSNFEYEQSTGNLRTVAVVNFVTFGNGCEPLEEEFETKTFSFNALSIEPYTFRFWQGKDDDGQDTYLIYEVPVNNN</sequence>
<gene>
    <name evidence="2" type="ORF">C8N46_10615</name>
</gene>
<feature type="signal peptide" evidence="1">
    <location>
        <begin position="1"/>
        <end position="21"/>
    </location>
</feature>
<keyword evidence="3" id="KW-1185">Reference proteome</keyword>
<accession>A0A2T6BWC4</accession>
<dbReference type="OrthoDB" id="893802at2"/>
<evidence type="ECO:0000313" key="3">
    <source>
        <dbReference type="Proteomes" id="UP000244090"/>
    </source>
</evidence>
<evidence type="ECO:0000256" key="1">
    <source>
        <dbReference type="SAM" id="SignalP"/>
    </source>
</evidence>
<dbReference type="AlphaFoldDB" id="A0A2T6BWC4"/>
<reference evidence="2 3" key="1">
    <citation type="submission" date="2018-04" db="EMBL/GenBank/DDBJ databases">
        <title>Genomic Encyclopedia of Archaeal and Bacterial Type Strains, Phase II (KMG-II): from individual species to whole genera.</title>
        <authorList>
            <person name="Goeker M."/>
        </authorList>
    </citation>
    <scope>NUCLEOTIDE SEQUENCE [LARGE SCALE GENOMIC DNA]</scope>
    <source>
        <strain evidence="2 3">DSM 25731</strain>
    </source>
</reference>
<protein>
    <recommendedName>
        <fullName evidence="4">Lipoprotein</fullName>
    </recommendedName>
</protein>
<keyword evidence="1" id="KW-0732">Signal</keyword>
<dbReference type="Proteomes" id="UP000244090">
    <property type="component" value="Unassembled WGS sequence"/>
</dbReference>
<organism evidence="2 3">
    <name type="scientific">Kordia periserrulae</name>
    <dbReference type="NCBI Taxonomy" id="701523"/>
    <lineage>
        <taxon>Bacteria</taxon>
        <taxon>Pseudomonadati</taxon>
        <taxon>Bacteroidota</taxon>
        <taxon>Flavobacteriia</taxon>
        <taxon>Flavobacteriales</taxon>
        <taxon>Flavobacteriaceae</taxon>
        <taxon>Kordia</taxon>
    </lineage>
</organism>
<comment type="caution">
    <text evidence="2">The sequence shown here is derived from an EMBL/GenBank/DDBJ whole genome shotgun (WGS) entry which is preliminary data.</text>
</comment>
<feature type="chain" id="PRO_5015637183" description="Lipoprotein" evidence="1">
    <location>
        <begin position="22"/>
        <end position="142"/>
    </location>
</feature>
<proteinExistence type="predicted"/>
<evidence type="ECO:0008006" key="4">
    <source>
        <dbReference type="Google" id="ProtNLM"/>
    </source>
</evidence>
<evidence type="ECO:0000313" key="2">
    <source>
        <dbReference type="EMBL" id="PTX60371.1"/>
    </source>
</evidence>
<name>A0A2T6BWC4_9FLAO</name>
<dbReference type="EMBL" id="QBKT01000006">
    <property type="protein sequence ID" value="PTX60371.1"/>
    <property type="molecule type" value="Genomic_DNA"/>
</dbReference>